<evidence type="ECO:0000259" key="3">
    <source>
        <dbReference type="SMART" id="SM00062"/>
    </source>
</evidence>
<keyword evidence="5" id="KW-1185">Reference proteome</keyword>
<protein>
    <submittedName>
        <fullName evidence="4">Transporter substrate-binding domain-containing protein</fullName>
    </submittedName>
</protein>
<evidence type="ECO:0000313" key="5">
    <source>
        <dbReference type="Proteomes" id="UP000642920"/>
    </source>
</evidence>
<feature type="domain" description="Solute-binding protein family 3/N-terminal" evidence="3">
    <location>
        <begin position="39"/>
        <end position="278"/>
    </location>
</feature>
<gene>
    <name evidence="4" type="ORF">JKP34_02200</name>
</gene>
<reference evidence="4" key="1">
    <citation type="submission" date="2021-01" db="EMBL/GenBank/DDBJ databases">
        <title>Marivirga sp. nov., isolated from intertidal surface sediments.</title>
        <authorList>
            <person name="Zhang M."/>
        </authorList>
    </citation>
    <scope>NUCLEOTIDE SEQUENCE</scope>
    <source>
        <strain evidence="4">SM1354</strain>
    </source>
</reference>
<evidence type="ECO:0000313" key="4">
    <source>
        <dbReference type="EMBL" id="MBL0764045.1"/>
    </source>
</evidence>
<dbReference type="PANTHER" id="PTHR35936">
    <property type="entry name" value="MEMBRANE-BOUND LYTIC MUREIN TRANSGLYCOSYLASE F"/>
    <property type="match status" value="1"/>
</dbReference>
<name>A0A937DHJ0_9BACT</name>
<dbReference type="InterPro" id="IPR001638">
    <property type="entry name" value="Solute-binding_3/MltF_N"/>
</dbReference>
<accession>A0A937DHJ0</accession>
<dbReference type="Gene3D" id="3.40.190.10">
    <property type="entry name" value="Periplasmic binding protein-like II"/>
    <property type="match status" value="2"/>
</dbReference>
<feature type="signal peptide" evidence="2">
    <location>
        <begin position="1"/>
        <end position="21"/>
    </location>
</feature>
<dbReference type="RefSeq" id="WP_201917247.1">
    <property type="nucleotide sequence ID" value="NZ_JAERQG010000001.1"/>
</dbReference>
<comment type="caution">
    <text evidence="4">The sequence shown here is derived from an EMBL/GenBank/DDBJ whole genome shotgun (WGS) entry which is preliminary data.</text>
</comment>
<dbReference type="EMBL" id="JAERQG010000001">
    <property type="protein sequence ID" value="MBL0764045.1"/>
    <property type="molecule type" value="Genomic_DNA"/>
</dbReference>
<organism evidence="4 5">
    <name type="scientific">Marivirga atlantica</name>
    <dbReference type="NCBI Taxonomy" id="1548457"/>
    <lineage>
        <taxon>Bacteria</taxon>
        <taxon>Pseudomonadati</taxon>
        <taxon>Bacteroidota</taxon>
        <taxon>Cytophagia</taxon>
        <taxon>Cytophagales</taxon>
        <taxon>Marivirgaceae</taxon>
        <taxon>Marivirga</taxon>
    </lineage>
</organism>
<proteinExistence type="predicted"/>
<keyword evidence="1 2" id="KW-0732">Signal</keyword>
<evidence type="ECO:0000256" key="1">
    <source>
        <dbReference type="ARBA" id="ARBA00022729"/>
    </source>
</evidence>
<dbReference type="Proteomes" id="UP000642920">
    <property type="component" value="Unassembled WGS sequence"/>
</dbReference>
<dbReference type="SMART" id="SM00062">
    <property type="entry name" value="PBPb"/>
    <property type="match status" value="1"/>
</dbReference>
<sequence>MKNLRSSLFIICICFSFSGFAQQLTGDSWQKVKSNGGGEVTMTYNFSGEFMNKGPNGLEGLCYQIWQEFIKYVENTHGVAVKVNVHYPNDPVDFEEFYNSVKNGKGGVFGLADVTITNARKNEVSFSPSFFSNVSILLTNSSVPDLGSMSDISTAFAGKTIVVQKGTTHEGRARKMKNSSFPGLKIEVVNSFEECYQKVNNSAEYFTYLDFSSYLTALKNTSNIKRHQAGDQTGENFGFIMPKGSDWSPIIAEFFQKDGGFVNSTEYKKMVANSLGTHVVAMLNSINEK</sequence>
<dbReference type="AlphaFoldDB" id="A0A937DHJ0"/>
<dbReference type="SUPFAM" id="SSF53850">
    <property type="entry name" value="Periplasmic binding protein-like II"/>
    <property type="match status" value="1"/>
</dbReference>
<evidence type="ECO:0000256" key="2">
    <source>
        <dbReference type="SAM" id="SignalP"/>
    </source>
</evidence>
<feature type="chain" id="PRO_5037988908" evidence="2">
    <location>
        <begin position="22"/>
        <end position="289"/>
    </location>
</feature>